<comment type="caution">
    <text evidence="2">The sequence shown here is derived from an EMBL/GenBank/DDBJ whole genome shotgun (WGS) entry which is preliminary data.</text>
</comment>
<dbReference type="Gene3D" id="2.60.120.260">
    <property type="entry name" value="Galactose-binding domain-like"/>
    <property type="match status" value="1"/>
</dbReference>
<sequence length="1056" mass="118639">MATKCSYWLLRPLGLLLCALWPMAAAAAPGAYRIDLNGVWKFAPETVRADVCRAWASASFDDSGWLDLRSGAGWKQQGVEHSGFGWYRKRIEIPESCRNMPLSLVFGEICYDDDLFFNGVRIGGLHGPYKYRNLIPRIYAVPDSLIRYGAENVIAVRAWGMLGEGVEGDRFGLSGRVCEARFDPLQVTLRRTDRPGFEACAPGLFDLSDAQWGMTFEVIQRFDPTTVKSPAATASYCLTDFYGTELLRGETSVRCSGGEAPRIAIPVDRETARKIYFAGRFRISTRLSDASQSGSVERIDTVDRLSFAARDTLSLPDCYAGVIHDTPYGRLRLVDEIDCTQDVADDPHPYMQSGFDPRQQYCTPGSPVEMNITEILGRKARESGYGWFAYRIGRGRLKPHTCYLVRIEYPEDRPRYCPIEIQTGENYQNVAWKSGVSDDSPYDNWPLSGQWCWFDTIVPLDDETTGGSGANGASSLSGFWIYVMNKYNPPAYFPLFKGGPAVARIRLYELDETHVPEIRYPGDAPRRTLMLDWERQPLMEPADVVAYCRQMGYNAVSPVVMKWAMMNYADPVPGYESYNDDACGYWDKLVTPTGELPRAAVPGRKSIHLRYLESTARAGMGYVPRIEYGGSELLPAAARAVDGEGRPAKPNRFASWCGDLLHPVTFDDFSRLLDSLVGKYAAAYPQLRGILWRIRSDRMPISYSREDISLFSAETGVIPPAGLSDPELARWASRGAAASAYTDWWHRKRAEFQSRIAQRLADYRADLKLWFYNWDNDKFSLGMHDFTGWDFLGPAVQRADAAPDEVMDMYLQNIEKRKRFTSEDYLEMMRTGNLGVKSQGYLPHHGLRPWLYRRIPGVSLLAPVNALYTARDSVFLNYFQTAEGLSVSNPVVYDEACSRFINPKYEGNMAVPGGAPFSMSLELLSWFYGDARTLTFTTYTYARGFAAAHRRFAQAFLALPAIPGRTLDSSDPDLRIRTYHTEKATYVGVASKSYRSQTLRITIPVGELPDKGPVAVVDLVTGTEVSAEYAEDGLHFVLDSDPMQLHAFRITQTNND</sequence>
<feature type="signal peptide" evidence="1">
    <location>
        <begin position="1"/>
        <end position="27"/>
    </location>
</feature>
<proteinExistence type="predicted"/>
<keyword evidence="1" id="KW-0732">Signal</keyword>
<dbReference type="InterPro" id="IPR008979">
    <property type="entry name" value="Galactose-bd-like_sf"/>
</dbReference>
<organism evidence="2 3">
    <name type="scientific">Candidatus Alistipes intestinigallinarum</name>
    <dbReference type="NCBI Taxonomy" id="2838440"/>
    <lineage>
        <taxon>Bacteria</taxon>
        <taxon>Pseudomonadati</taxon>
        <taxon>Bacteroidota</taxon>
        <taxon>Bacteroidia</taxon>
        <taxon>Bacteroidales</taxon>
        <taxon>Rikenellaceae</taxon>
        <taxon>Alistipes</taxon>
    </lineage>
</organism>
<accession>A0A9D2CAV6</accession>
<dbReference type="EMBL" id="DXDA01000037">
    <property type="protein sequence ID" value="HIY68686.1"/>
    <property type="molecule type" value="Genomic_DNA"/>
</dbReference>
<protein>
    <recommendedName>
        <fullName evidence="4">Beta-galactosidase jelly roll domain-containing protein</fullName>
    </recommendedName>
</protein>
<dbReference type="AlphaFoldDB" id="A0A9D2CAV6"/>
<feature type="chain" id="PRO_5038671543" description="Beta-galactosidase jelly roll domain-containing protein" evidence="1">
    <location>
        <begin position="28"/>
        <end position="1056"/>
    </location>
</feature>
<dbReference type="Proteomes" id="UP000886844">
    <property type="component" value="Unassembled WGS sequence"/>
</dbReference>
<evidence type="ECO:0000313" key="3">
    <source>
        <dbReference type="Proteomes" id="UP000886844"/>
    </source>
</evidence>
<gene>
    <name evidence="2" type="ORF">H9828_04650</name>
</gene>
<reference evidence="2" key="1">
    <citation type="journal article" date="2021" name="PeerJ">
        <title>Extensive microbial diversity within the chicken gut microbiome revealed by metagenomics and culture.</title>
        <authorList>
            <person name="Gilroy R."/>
            <person name="Ravi A."/>
            <person name="Getino M."/>
            <person name="Pursley I."/>
            <person name="Horton D.L."/>
            <person name="Alikhan N.F."/>
            <person name="Baker D."/>
            <person name="Gharbi K."/>
            <person name="Hall N."/>
            <person name="Watson M."/>
            <person name="Adriaenssens E.M."/>
            <person name="Foster-Nyarko E."/>
            <person name="Jarju S."/>
            <person name="Secka A."/>
            <person name="Antonio M."/>
            <person name="Oren A."/>
            <person name="Chaudhuri R.R."/>
            <person name="La Ragione R."/>
            <person name="Hildebrand F."/>
            <person name="Pallen M.J."/>
        </authorList>
    </citation>
    <scope>NUCLEOTIDE SEQUENCE</scope>
    <source>
        <strain evidence="2">5134</strain>
    </source>
</reference>
<evidence type="ECO:0008006" key="4">
    <source>
        <dbReference type="Google" id="ProtNLM"/>
    </source>
</evidence>
<reference evidence="2" key="2">
    <citation type="submission" date="2021-04" db="EMBL/GenBank/DDBJ databases">
        <authorList>
            <person name="Gilroy R."/>
        </authorList>
    </citation>
    <scope>NUCLEOTIDE SEQUENCE</scope>
    <source>
        <strain evidence="2">5134</strain>
    </source>
</reference>
<dbReference type="SUPFAM" id="SSF49785">
    <property type="entry name" value="Galactose-binding domain-like"/>
    <property type="match status" value="1"/>
</dbReference>
<evidence type="ECO:0000313" key="2">
    <source>
        <dbReference type="EMBL" id="HIY68686.1"/>
    </source>
</evidence>
<name>A0A9D2CAV6_9BACT</name>
<evidence type="ECO:0000256" key="1">
    <source>
        <dbReference type="SAM" id="SignalP"/>
    </source>
</evidence>